<evidence type="ECO:0000256" key="1">
    <source>
        <dbReference type="SAM" id="Phobius"/>
    </source>
</evidence>
<keyword evidence="1" id="KW-1133">Transmembrane helix</keyword>
<keyword evidence="1" id="KW-0812">Transmembrane</keyword>
<dbReference type="EMBL" id="LAJG01000001">
    <property type="protein sequence ID" value="KKB82556.1"/>
    <property type="molecule type" value="Genomic_DNA"/>
</dbReference>
<comment type="caution">
    <text evidence="2">The sequence shown here is derived from an EMBL/GenBank/DDBJ whole genome shotgun (WGS) entry which is preliminary data.</text>
</comment>
<protein>
    <submittedName>
        <fullName evidence="2">Uncharacterized protein</fullName>
    </submittedName>
</protein>
<feature type="transmembrane region" description="Helical" evidence="1">
    <location>
        <begin position="93"/>
        <end position="112"/>
    </location>
</feature>
<accession>A0A0F5LJJ6</accession>
<evidence type="ECO:0000313" key="2">
    <source>
        <dbReference type="EMBL" id="KKB82556.1"/>
    </source>
</evidence>
<feature type="transmembrane region" description="Helical" evidence="1">
    <location>
        <begin position="63"/>
        <end position="81"/>
    </location>
</feature>
<keyword evidence="1" id="KW-0472">Membrane</keyword>
<dbReference type="PATRIC" id="fig|361041.3.peg.52"/>
<sequence length="168" mass="17575">MTVAILVLAVSWALPLGLAVALAFRGHLMWAAALVTVFAIPHQLMGLTSTCTQGADGTFGTGAIFSGPLLLIAVGVTWWALNRRKVDPSASWVTLAVPLILLVLTQGAWVNTLQHGTPCGEDFAWYGGSSPAMVMLILVGYLVLPLCLAISAAGSLMMARRLSAVTSN</sequence>
<proteinExistence type="predicted"/>
<dbReference type="Proteomes" id="UP000033514">
    <property type="component" value="Unassembled WGS sequence"/>
</dbReference>
<gene>
    <name evidence="2" type="ORF">VW35_00245</name>
</gene>
<feature type="transmembrane region" description="Helical" evidence="1">
    <location>
        <begin position="132"/>
        <end position="153"/>
    </location>
</feature>
<keyword evidence="3" id="KW-1185">Reference proteome</keyword>
<reference evidence="2 3" key="1">
    <citation type="submission" date="2015-03" db="EMBL/GenBank/DDBJ databases">
        <authorList>
            <person name="Hassan Y.I."/>
            <person name="Lepp D."/>
            <person name="Zhou T."/>
        </authorList>
    </citation>
    <scope>NUCLEOTIDE SEQUENCE [LARGE SCALE GENOMIC DNA]</scope>
    <source>
        <strain evidence="2 3">GH2-10</strain>
    </source>
</reference>
<evidence type="ECO:0000313" key="3">
    <source>
        <dbReference type="Proteomes" id="UP000033514"/>
    </source>
</evidence>
<dbReference type="RefSeq" id="WP_161796825.1">
    <property type="nucleotide sequence ID" value="NZ_LAJG01000001.1"/>
</dbReference>
<name>A0A0F5LJJ6_9HYPH</name>
<organism evidence="2 3">
    <name type="scientific">Devosia soli</name>
    <dbReference type="NCBI Taxonomy" id="361041"/>
    <lineage>
        <taxon>Bacteria</taxon>
        <taxon>Pseudomonadati</taxon>
        <taxon>Pseudomonadota</taxon>
        <taxon>Alphaproteobacteria</taxon>
        <taxon>Hyphomicrobiales</taxon>
        <taxon>Devosiaceae</taxon>
        <taxon>Devosia</taxon>
    </lineage>
</organism>
<dbReference type="AlphaFoldDB" id="A0A0F5LJJ6"/>